<dbReference type="RefSeq" id="XP_001452666.1">
    <property type="nucleotide sequence ID" value="XM_001452629.1"/>
</dbReference>
<reference evidence="6 7" key="1">
    <citation type="journal article" date="2006" name="Nature">
        <title>Global trends of whole-genome duplications revealed by the ciliate Paramecium tetraurelia.</title>
        <authorList>
            <consortium name="Genoscope"/>
            <person name="Aury J.-M."/>
            <person name="Jaillon O."/>
            <person name="Duret L."/>
            <person name="Noel B."/>
            <person name="Jubin C."/>
            <person name="Porcel B.M."/>
            <person name="Segurens B."/>
            <person name="Daubin V."/>
            <person name="Anthouard V."/>
            <person name="Aiach N."/>
            <person name="Arnaiz O."/>
            <person name="Billaut A."/>
            <person name="Beisson J."/>
            <person name="Blanc I."/>
            <person name="Bouhouche K."/>
            <person name="Camara F."/>
            <person name="Duharcourt S."/>
            <person name="Guigo R."/>
            <person name="Gogendeau D."/>
            <person name="Katinka M."/>
            <person name="Keller A.-M."/>
            <person name="Kissmehl R."/>
            <person name="Klotz C."/>
            <person name="Koll F."/>
            <person name="Le Moue A."/>
            <person name="Lepere C."/>
            <person name="Malinsky S."/>
            <person name="Nowacki M."/>
            <person name="Nowak J.K."/>
            <person name="Plattner H."/>
            <person name="Poulain J."/>
            <person name="Ruiz F."/>
            <person name="Serrano V."/>
            <person name="Zagulski M."/>
            <person name="Dessen P."/>
            <person name="Betermier M."/>
            <person name="Weissenbach J."/>
            <person name="Scarpelli C."/>
            <person name="Schachter V."/>
            <person name="Sperling L."/>
            <person name="Meyer E."/>
            <person name="Cohen J."/>
            <person name="Wincker P."/>
        </authorList>
    </citation>
    <scope>NUCLEOTIDE SEQUENCE [LARGE SCALE GENOMIC DNA]</scope>
    <source>
        <strain evidence="6 7">Stock d4-2</strain>
    </source>
</reference>
<dbReference type="OrthoDB" id="10266508at2759"/>
<accession>A0DQF2</accession>
<evidence type="ECO:0000256" key="2">
    <source>
        <dbReference type="PROSITE-ProRule" id="PRU00169"/>
    </source>
</evidence>
<dbReference type="Gene3D" id="3.30.565.10">
    <property type="entry name" value="Histidine kinase-like ATPase, C-terminal domain"/>
    <property type="match status" value="1"/>
</dbReference>
<gene>
    <name evidence="6" type="ORF">GSPATT00002669001</name>
</gene>
<dbReference type="InterPro" id="IPR003661">
    <property type="entry name" value="HisK_dim/P_dom"/>
</dbReference>
<feature type="modified residue" description="4-aspartylphosphate" evidence="2">
    <location>
        <position position="702"/>
    </location>
</feature>
<evidence type="ECO:0000313" key="7">
    <source>
        <dbReference type="Proteomes" id="UP000000600"/>
    </source>
</evidence>
<dbReference type="SMART" id="SM00448">
    <property type="entry name" value="REC"/>
    <property type="match status" value="1"/>
</dbReference>
<keyword evidence="7" id="KW-1185">Reference proteome</keyword>
<dbReference type="InterPro" id="IPR001789">
    <property type="entry name" value="Sig_transdc_resp-reg_receiver"/>
</dbReference>
<evidence type="ECO:0000259" key="5">
    <source>
        <dbReference type="PROSITE" id="PS50110"/>
    </source>
</evidence>
<evidence type="ECO:0000259" key="4">
    <source>
        <dbReference type="PROSITE" id="PS50109"/>
    </source>
</evidence>
<dbReference type="GeneID" id="5038451"/>
<dbReference type="SUPFAM" id="SSF55874">
    <property type="entry name" value="ATPase domain of HSP90 chaperone/DNA topoisomerase II/histidine kinase"/>
    <property type="match status" value="1"/>
</dbReference>
<keyword evidence="3" id="KW-0472">Membrane</keyword>
<sequence length="780" mass="89901">MLSEQQILQIVLAVDGIVLHFQFYITNEKLYLILGLSSVVFHAIIFLIEQMITKQLLKIGLNILKLAQILIVSQMLYQSWMIYAGIQIACIFKFNQKLTRLIIFALFCIHSTSLTFEDMNYLATGIVRNCLCYTLLLSLFKRQSYTIDQLEGIFKQLSSDILIILDDNFIPENEQENFQNIMNDYILRSSDEKSDRIITNREQITVGIQPKLIDERNTLQFKEIFNHLKTTLNNWSDQSYETQSNHIIAVKKVFINESIISTNHFRCLAMQQDYFFILQKKVKPNFKRLEPQIDNAKENLKILSKVSHDMRTPLNAIINMQLCLKDQIDKALSERYLKPSLNSCRLLLNLVNDILDQAQLQNRKIRLVFKKFNLKKLIDKTISIFDIQKEKKELTIILRYEDNVPQFINSDKNRIRQIIMNLLSNAVKYSMAKGQIVITCEYVKKTQTFKILVTDTGLGIKPENVDKLFQEFARVEDQQNQEKNPNGIGLGLLISNELSKLLSSNNQGISVKSQYEKGATFSFQVLNQKVPDEDLSDSLVSDGAAAQDVSHLPESHFIQQQSCSLKSKEFVMPIVKQPSNESYTGIPTNNNQSIKKYNLRVNSSNLLSSNRLLPFNVECEKSYQRKSTTQSNQIIEQTNSWLDQTSKQPPVLIVDDNEFNIIVLQYILEQLYLTCDSAISGLIALKKCKERALSQYRLIFLDIEMPEMDGLETAKKLLQFDGSLMIIACTGNRQTKEQLETFKQVGMFGAIEKPVTKANLKELLININAQRNEPQFTHYF</sequence>
<dbReference type="KEGG" id="ptm:GSPATT00002669001"/>
<name>A0DQF2_PARTE</name>
<dbReference type="InterPro" id="IPR003594">
    <property type="entry name" value="HATPase_dom"/>
</dbReference>
<dbReference type="PANTHER" id="PTHR43719">
    <property type="entry name" value="TWO-COMPONENT HISTIDINE KINASE"/>
    <property type="match status" value="1"/>
</dbReference>
<dbReference type="SUPFAM" id="SSF47384">
    <property type="entry name" value="Homodimeric domain of signal transducing histidine kinase"/>
    <property type="match status" value="1"/>
</dbReference>
<dbReference type="Proteomes" id="UP000000600">
    <property type="component" value="Unassembled WGS sequence"/>
</dbReference>
<dbReference type="InterPro" id="IPR050956">
    <property type="entry name" value="2C_system_His_kinase"/>
</dbReference>
<organism evidence="6 7">
    <name type="scientific">Paramecium tetraurelia</name>
    <dbReference type="NCBI Taxonomy" id="5888"/>
    <lineage>
        <taxon>Eukaryota</taxon>
        <taxon>Sar</taxon>
        <taxon>Alveolata</taxon>
        <taxon>Ciliophora</taxon>
        <taxon>Intramacronucleata</taxon>
        <taxon>Oligohymenophorea</taxon>
        <taxon>Peniculida</taxon>
        <taxon>Parameciidae</taxon>
        <taxon>Paramecium</taxon>
    </lineage>
</organism>
<dbReference type="HOGENOM" id="CLU_358824_0_0_1"/>
<dbReference type="InterPro" id="IPR005467">
    <property type="entry name" value="His_kinase_dom"/>
</dbReference>
<feature type="transmembrane region" description="Helical" evidence="3">
    <location>
        <begin position="30"/>
        <end position="48"/>
    </location>
</feature>
<proteinExistence type="predicted"/>
<dbReference type="SUPFAM" id="SSF52172">
    <property type="entry name" value="CheY-like"/>
    <property type="match status" value="1"/>
</dbReference>
<dbReference type="CDD" id="cd17546">
    <property type="entry name" value="REC_hyHK_CKI1_RcsC-like"/>
    <property type="match status" value="1"/>
</dbReference>
<evidence type="ECO:0000256" key="1">
    <source>
        <dbReference type="ARBA" id="ARBA00022553"/>
    </source>
</evidence>
<dbReference type="GO" id="GO:0000155">
    <property type="term" value="F:phosphorelay sensor kinase activity"/>
    <property type="evidence" value="ECO:0007669"/>
    <property type="project" value="InterPro"/>
</dbReference>
<dbReference type="AlphaFoldDB" id="A0DQF2"/>
<dbReference type="Pfam" id="PF00072">
    <property type="entry name" value="Response_reg"/>
    <property type="match status" value="1"/>
</dbReference>
<feature type="domain" description="Response regulatory" evidence="5">
    <location>
        <begin position="650"/>
        <end position="768"/>
    </location>
</feature>
<dbReference type="eggNOG" id="KOG0519">
    <property type="taxonomic scope" value="Eukaryota"/>
</dbReference>
<dbReference type="Gene3D" id="1.10.287.130">
    <property type="match status" value="1"/>
</dbReference>
<dbReference type="InterPro" id="IPR004358">
    <property type="entry name" value="Sig_transdc_His_kin-like_C"/>
</dbReference>
<dbReference type="Gene3D" id="3.40.50.2300">
    <property type="match status" value="1"/>
</dbReference>
<dbReference type="EMBL" id="CT868540">
    <property type="protein sequence ID" value="CAK85269.1"/>
    <property type="molecule type" value="Genomic_DNA"/>
</dbReference>
<dbReference type="SMART" id="SM00388">
    <property type="entry name" value="HisKA"/>
    <property type="match status" value="1"/>
</dbReference>
<dbReference type="InterPro" id="IPR036890">
    <property type="entry name" value="HATPase_C_sf"/>
</dbReference>
<keyword evidence="3" id="KW-0812">Transmembrane</keyword>
<dbReference type="PANTHER" id="PTHR43719:SF28">
    <property type="entry name" value="PEROXIDE STRESS-ACTIVATED HISTIDINE KINASE MAK1-RELATED"/>
    <property type="match status" value="1"/>
</dbReference>
<dbReference type="Pfam" id="PF02518">
    <property type="entry name" value="HATPase_c"/>
    <property type="match status" value="1"/>
</dbReference>
<keyword evidence="3" id="KW-1133">Transmembrane helix</keyword>
<dbReference type="CDD" id="cd00082">
    <property type="entry name" value="HisKA"/>
    <property type="match status" value="1"/>
</dbReference>
<dbReference type="PROSITE" id="PS50109">
    <property type="entry name" value="HIS_KIN"/>
    <property type="match status" value="1"/>
</dbReference>
<evidence type="ECO:0000313" key="6">
    <source>
        <dbReference type="EMBL" id="CAK85269.1"/>
    </source>
</evidence>
<evidence type="ECO:0000256" key="3">
    <source>
        <dbReference type="SAM" id="Phobius"/>
    </source>
</evidence>
<feature type="domain" description="Histidine kinase" evidence="4">
    <location>
        <begin position="305"/>
        <end position="529"/>
    </location>
</feature>
<dbReference type="PRINTS" id="PR00344">
    <property type="entry name" value="BCTRLSENSOR"/>
</dbReference>
<dbReference type="PROSITE" id="PS50110">
    <property type="entry name" value="RESPONSE_REGULATORY"/>
    <property type="match status" value="1"/>
</dbReference>
<dbReference type="STRING" id="5888.A0DQF2"/>
<feature type="transmembrane region" description="Helical" evidence="3">
    <location>
        <begin position="6"/>
        <end position="23"/>
    </location>
</feature>
<dbReference type="Pfam" id="PF00512">
    <property type="entry name" value="HisKA"/>
    <property type="match status" value="1"/>
</dbReference>
<protein>
    <submittedName>
        <fullName evidence="6">Uncharacterized protein</fullName>
    </submittedName>
</protein>
<feature type="transmembrane region" description="Helical" evidence="3">
    <location>
        <begin position="68"/>
        <end position="86"/>
    </location>
</feature>
<dbReference type="OMA" id="QNIMNDY"/>
<dbReference type="InterPro" id="IPR036097">
    <property type="entry name" value="HisK_dim/P_sf"/>
</dbReference>
<dbReference type="InterPro" id="IPR011006">
    <property type="entry name" value="CheY-like_superfamily"/>
</dbReference>
<dbReference type="SMART" id="SM00387">
    <property type="entry name" value="HATPase_c"/>
    <property type="match status" value="1"/>
</dbReference>
<dbReference type="InParanoid" id="A0DQF2"/>
<keyword evidence="1 2" id="KW-0597">Phosphoprotein</keyword>